<dbReference type="EMBL" id="DS017051">
    <property type="protein sequence ID" value="KMU92033.1"/>
    <property type="molecule type" value="Genomic_DNA"/>
</dbReference>
<accession>A0A0J8UVW1</accession>
<dbReference type="AlphaFoldDB" id="A0A0J8UVW1"/>
<name>A0A0J8UVW1_COCIT</name>
<evidence type="ECO:0000313" key="2">
    <source>
        <dbReference type="Proteomes" id="UP000054563"/>
    </source>
</evidence>
<dbReference type="VEuPathDB" id="FungiDB:CIHG_09841"/>
<evidence type="ECO:0000313" key="1">
    <source>
        <dbReference type="EMBL" id="KMU92033.1"/>
    </source>
</evidence>
<organism evidence="1 2">
    <name type="scientific">Coccidioides immitis H538.4</name>
    <dbReference type="NCBI Taxonomy" id="396776"/>
    <lineage>
        <taxon>Eukaryota</taxon>
        <taxon>Fungi</taxon>
        <taxon>Dikarya</taxon>
        <taxon>Ascomycota</taxon>
        <taxon>Pezizomycotina</taxon>
        <taxon>Eurotiomycetes</taxon>
        <taxon>Eurotiomycetidae</taxon>
        <taxon>Onygenales</taxon>
        <taxon>Onygenaceae</taxon>
        <taxon>Coccidioides</taxon>
    </lineage>
</organism>
<dbReference type="Proteomes" id="UP000054563">
    <property type="component" value="Unassembled WGS sequence"/>
</dbReference>
<sequence length="157" mass="17708">MEKLLHDRTKDDPCVKIELEPPRDLQTAVLMATKAILLDLPEKVLTTCCERLKLLLEQEGLLPEARSLQDFICQLLGIPQDPTQDLSDNLGWDFVADKPDTPAIYMKGSLEIEGSLLENIQSGLERLAVIYPMLTFRILMKGGGQLIFSCNYYPKTE</sequence>
<reference evidence="2" key="1">
    <citation type="journal article" date="2010" name="Genome Res.">
        <title>Population genomic sequencing of Coccidioides fungi reveals recent hybridization and transposon control.</title>
        <authorList>
            <person name="Neafsey D.E."/>
            <person name="Barker B.M."/>
            <person name="Sharpton T.J."/>
            <person name="Stajich J.E."/>
            <person name="Park D.J."/>
            <person name="Whiston E."/>
            <person name="Hung C.-Y."/>
            <person name="McMahan C."/>
            <person name="White J."/>
            <person name="Sykes S."/>
            <person name="Heiman D."/>
            <person name="Young S."/>
            <person name="Zeng Q."/>
            <person name="Abouelleil A."/>
            <person name="Aftuck L."/>
            <person name="Bessette D."/>
            <person name="Brown A."/>
            <person name="FitzGerald M."/>
            <person name="Lui A."/>
            <person name="Macdonald J.P."/>
            <person name="Priest M."/>
            <person name="Orbach M.J."/>
            <person name="Galgiani J.N."/>
            <person name="Kirkland T.N."/>
            <person name="Cole G.T."/>
            <person name="Birren B.W."/>
            <person name="Henn M.R."/>
            <person name="Taylor J.W."/>
            <person name="Rounsley S.D."/>
        </authorList>
    </citation>
    <scope>NUCLEOTIDE SEQUENCE [LARGE SCALE GENOMIC DNA]</scope>
    <source>
        <strain evidence="2">H538.4</strain>
    </source>
</reference>
<gene>
    <name evidence="1" type="ORF">CIHG_09841</name>
</gene>
<proteinExistence type="predicted"/>
<protein>
    <submittedName>
        <fullName evidence="1">Uncharacterized protein</fullName>
    </submittedName>
</protein>